<evidence type="ECO:0000313" key="2">
    <source>
        <dbReference type="Proteomes" id="UP000719412"/>
    </source>
</evidence>
<accession>A0A8J6LR37</accession>
<evidence type="ECO:0000313" key="1">
    <source>
        <dbReference type="EMBL" id="KAH0822516.1"/>
    </source>
</evidence>
<reference evidence="1" key="1">
    <citation type="journal article" date="2020" name="J Insects Food Feed">
        <title>The yellow mealworm (Tenebrio molitor) genome: a resource for the emerging insects as food and feed industry.</title>
        <authorList>
            <person name="Eriksson T."/>
            <person name="Andere A."/>
            <person name="Kelstrup H."/>
            <person name="Emery V."/>
            <person name="Picard C."/>
        </authorList>
    </citation>
    <scope>NUCLEOTIDE SEQUENCE</scope>
    <source>
        <strain evidence="1">Stoneville</strain>
        <tissue evidence="1">Whole head</tissue>
    </source>
</reference>
<dbReference type="EMBL" id="JABDTM020001649">
    <property type="protein sequence ID" value="KAH0822516.1"/>
    <property type="molecule type" value="Genomic_DNA"/>
</dbReference>
<proteinExistence type="predicted"/>
<gene>
    <name evidence="1" type="ORF">GEV33_000275</name>
</gene>
<dbReference type="AlphaFoldDB" id="A0A8J6LR37"/>
<sequence length="120" mass="12944">MSIRGDGGPEGPLRRATVLATPNGIPAEAFICTEGRSRAPVAIGGRPPSKASAIDVCRQPALNENLHILKETFSAKRIVLAFETAIFSRIGPSTPLQGHDDHETRILKNPRSVPVEIREK</sequence>
<name>A0A8J6LR37_TENMO</name>
<protein>
    <submittedName>
        <fullName evidence="1">Uncharacterized protein</fullName>
    </submittedName>
</protein>
<comment type="caution">
    <text evidence="1">The sequence shown here is derived from an EMBL/GenBank/DDBJ whole genome shotgun (WGS) entry which is preliminary data.</text>
</comment>
<organism evidence="1 2">
    <name type="scientific">Tenebrio molitor</name>
    <name type="common">Yellow mealworm beetle</name>
    <dbReference type="NCBI Taxonomy" id="7067"/>
    <lineage>
        <taxon>Eukaryota</taxon>
        <taxon>Metazoa</taxon>
        <taxon>Ecdysozoa</taxon>
        <taxon>Arthropoda</taxon>
        <taxon>Hexapoda</taxon>
        <taxon>Insecta</taxon>
        <taxon>Pterygota</taxon>
        <taxon>Neoptera</taxon>
        <taxon>Endopterygota</taxon>
        <taxon>Coleoptera</taxon>
        <taxon>Polyphaga</taxon>
        <taxon>Cucujiformia</taxon>
        <taxon>Tenebrionidae</taxon>
        <taxon>Tenebrio</taxon>
    </lineage>
</organism>
<reference evidence="1" key="2">
    <citation type="submission" date="2021-08" db="EMBL/GenBank/DDBJ databases">
        <authorList>
            <person name="Eriksson T."/>
        </authorList>
    </citation>
    <scope>NUCLEOTIDE SEQUENCE</scope>
    <source>
        <strain evidence="1">Stoneville</strain>
        <tissue evidence="1">Whole head</tissue>
    </source>
</reference>
<keyword evidence="2" id="KW-1185">Reference proteome</keyword>
<dbReference type="Proteomes" id="UP000719412">
    <property type="component" value="Unassembled WGS sequence"/>
</dbReference>